<dbReference type="PANTHER" id="PTHR21716:SF53">
    <property type="entry name" value="PERMEASE PERM-RELATED"/>
    <property type="match status" value="1"/>
</dbReference>
<evidence type="ECO:0000256" key="4">
    <source>
        <dbReference type="ARBA" id="ARBA00022475"/>
    </source>
</evidence>
<feature type="transmembrane region" description="Helical" evidence="9">
    <location>
        <begin position="7"/>
        <end position="30"/>
    </location>
</feature>
<dbReference type="PANTHER" id="PTHR21716">
    <property type="entry name" value="TRANSMEMBRANE PROTEIN"/>
    <property type="match status" value="1"/>
</dbReference>
<evidence type="ECO:0008006" key="12">
    <source>
        <dbReference type="Google" id="ProtNLM"/>
    </source>
</evidence>
<dbReference type="EMBL" id="LIZY01000091">
    <property type="protein sequence ID" value="KPJ63118.1"/>
    <property type="molecule type" value="Genomic_DNA"/>
</dbReference>
<reference evidence="10 11" key="1">
    <citation type="journal article" date="2015" name="Microbiome">
        <title>Genomic resolution of linkages in carbon, nitrogen, and sulfur cycling among widespread estuary sediment bacteria.</title>
        <authorList>
            <person name="Baker B.J."/>
            <person name="Lazar C.S."/>
            <person name="Teske A.P."/>
            <person name="Dick G.J."/>
        </authorList>
    </citation>
    <scope>NUCLEOTIDE SEQUENCE [LARGE SCALE GENOMIC DNA]</scope>
    <source>
        <strain evidence="10">DG_56</strain>
    </source>
</reference>
<comment type="subcellular location">
    <subcellularLocation>
        <location evidence="1">Cell membrane</location>
        <topology evidence="1">Multi-pass membrane protein</topology>
    </subcellularLocation>
</comment>
<feature type="transmembrane region" description="Helical" evidence="9">
    <location>
        <begin position="303"/>
        <end position="327"/>
    </location>
</feature>
<dbReference type="Pfam" id="PF01594">
    <property type="entry name" value="AI-2E_transport"/>
    <property type="match status" value="1"/>
</dbReference>
<keyword evidence="6 9" id="KW-1133">Transmembrane helix</keyword>
<feature type="compositionally biased region" description="Basic and acidic residues" evidence="8">
    <location>
        <begin position="360"/>
        <end position="374"/>
    </location>
</feature>
<feature type="transmembrane region" description="Helical" evidence="9">
    <location>
        <begin position="264"/>
        <end position="283"/>
    </location>
</feature>
<dbReference type="Proteomes" id="UP000052020">
    <property type="component" value="Unassembled WGS sequence"/>
</dbReference>
<feature type="transmembrane region" description="Helical" evidence="9">
    <location>
        <begin position="50"/>
        <end position="83"/>
    </location>
</feature>
<evidence type="ECO:0000256" key="3">
    <source>
        <dbReference type="ARBA" id="ARBA00022448"/>
    </source>
</evidence>
<keyword evidence="5 9" id="KW-0812">Transmembrane</keyword>
<dbReference type="InterPro" id="IPR002549">
    <property type="entry name" value="AI-2E-like"/>
</dbReference>
<accession>A0A0S7XKX9</accession>
<evidence type="ECO:0000256" key="7">
    <source>
        <dbReference type="ARBA" id="ARBA00023136"/>
    </source>
</evidence>
<keyword evidence="4" id="KW-1003">Cell membrane</keyword>
<name>A0A0S7XKX9_9BACT</name>
<organism evidence="10 11">
    <name type="scientific">candidate division KD3-62 bacterium DG_56</name>
    <dbReference type="NCBI Taxonomy" id="1704032"/>
    <lineage>
        <taxon>Bacteria</taxon>
        <taxon>candidate division KD3-62</taxon>
    </lineage>
</organism>
<comment type="caution">
    <text evidence="10">The sequence shown here is derived from an EMBL/GenBank/DDBJ whole genome shotgun (WGS) entry which is preliminary data.</text>
</comment>
<comment type="similarity">
    <text evidence="2">Belongs to the autoinducer-2 exporter (AI-2E) (TC 2.A.86) family.</text>
</comment>
<evidence type="ECO:0000256" key="9">
    <source>
        <dbReference type="SAM" id="Phobius"/>
    </source>
</evidence>
<feature type="transmembrane region" description="Helical" evidence="9">
    <location>
        <begin position="140"/>
        <end position="167"/>
    </location>
</feature>
<feature type="transmembrane region" description="Helical" evidence="9">
    <location>
        <begin position="201"/>
        <end position="223"/>
    </location>
</feature>
<dbReference type="AlphaFoldDB" id="A0A0S7XKX9"/>
<dbReference type="GO" id="GO:0055085">
    <property type="term" value="P:transmembrane transport"/>
    <property type="evidence" value="ECO:0007669"/>
    <property type="project" value="TreeGrafter"/>
</dbReference>
<feature type="compositionally biased region" description="Gly residues" evidence="8">
    <location>
        <begin position="348"/>
        <end position="357"/>
    </location>
</feature>
<evidence type="ECO:0000313" key="10">
    <source>
        <dbReference type="EMBL" id="KPJ63118.1"/>
    </source>
</evidence>
<feature type="transmembrane region" description="Helical" evidence="9">
    <location>
        <begin position="229"/>
        <end position="257"/>
    </location>
</feature>
<keyword evidence="3" id="KW-0813">Transport</keyword>
<gene>
    <name evidence="10" type="ORF">AMK68_04155</name>
</gene>
<dbReference type="GO" id="GO:0005886">
    <property type="term" value="C:plasma membrane"/>
    <property type="evidence" value="ECO:0007669"/>
    <property type="project" value="UniProtKB-SubCell"/>
</dbReference>
<proteinExistence type="inferred from homology"/>
<feature type="region of interest" description="Disordered" evidence="8">
    <location>
        <begin position="345"/>
        <end position="374"/>
    </location>
</feature>
<feature type="transmembrane region" description="Helical" evidence="9">
    <location>
        <begin position="95"/>
        <end position="120"/>
    </location>
</feature>
<protein>
    <recommendedName>
        <fullName evidence="12">Permease</fullName>
    </recommendedName>
</protein>
<evidence type="ECO:0000256" key="2">
    <source>
        <dbReference type="ARBA" id="ARBA00009773"/>
    </source>
</evidence>
<sequence length="374" mass="39425">MRLIEQLYPALMLLALVAIIVELINIRRAVTAGGQHVEPVSWRGWLPRALFWVAIIALLWHVRAILAPFIVGIAIAYLANPFLEWLERHHWPRPSALAAGAVIIAGILVLLGWMVVPLLVAQVNQIGQQVANVARSLLGIIGAWVAGLLGTVGMLIVAFIVAIYLLLDYDRLRQWAFGLVPGAYRESTIATGRTVSEVLGAYLRGMALMIIVAGVLATLLLAILGVPYWLLLGAVVGVGYAILYFGLPIAAALVVLAAALSGQVGWISIIILVAGIMGINFAADYLLTPRLVGAKVGLHPLVVIFALLAGGALLSVPGMIIAVPVAASIKVILYEVYPDLFTSASTQGTGGGPGGGPTETRSRQAADEGRDSAA</sequence>
<keyword evidence="7 9" id="KW-0472">Membrane</keyword>
<dbReference type="PATRIC" id="fig|1704032.3.peg.679"/>
<evidence type="ECO:0000256" key="8">
    <source>
        <dbReference type="SAM" id="MobiDB-lite"/>
    </source>
</evidence>
<evidence type="ECO:0000313" key="11">
    <source>
        <dbReference type="Proteomes" id="UP000052020"/>
    </source>
</evidence>
<evidence type="ECO:0000256" key="5">
    <source>
        <dbReference type="ARBA" id="ARBA00022692"/>
    </source>
</evidence>
<evidence type="ECO:0000256" key="6">
    <source>
        <dbReference type="ARBA" id="ARBA00022989"/>
    </source>
</evidence>
<evidence type="ECO:0000256" key="1">
    <source>
        <dbReference type="ARBA" id="ARBA00004651"/>
    </source>
</evidence>